<dbReference type="AlphaFoldDB" id="A0A0M3K9T3"/>
<organism evidence="1">
    <name type="scientific">Anisakis simplex</name>
    <name type="common">Herring worm</name>
    <dbReference type="NCBI Taxonomy" id="6269"/>
    <lineage>
        <taxon>Eukaryota</taxon>
        <taxon>Metazoa</taxon>
        <taxon>Ecdysozoa</taxon>
        <taxon>Nematoda</taxon>
        <taxon>Chromadorea</taxon>
        <taxon>Rhabditida</taxon>
        <taxon>Spirurina</taxon>
        <taxon>Ascaridomorpha</taxon>
        <taxon>Ascaridoidea</taxon>
        <taxon>Anisakidae</taxon>
        <taxon>Anisakis</taxon>
        <taxon>Anisakis simplex complex</taxon>
    </lineage>
</organism>
<proteinExistence type="predicted"/>
<reference evidence="1" key="1">
    <citation type="submission" date="2017-02" db="UniProtKB">
        <authorList>
            <consortium name="WormBaseParasite"/>
        </authorList>
    </citation>
    <scope>IDENTIFICATION</scope>
</reference>
<name>A0A0M3K9T3_ANISI</name>
<sequence>LFATGHTTLAAFQIWDLGPRSIAGRAARKAGIQFVTELHKKQSTSTLDAVDETDPAKQTK</sequence>
<protein>
    <submittedName>
        <fullName evidence="1">Spartin (inferred by orthology to a human protein)</fullName>
    </submittedName>
</protein>
<dbReference type="WBParaSite" id="ASIM_0001772801-mRNA-1">
    <property type="protein sequence ID" value="ASIM_0001772801-mRNA-1"/>
    <property type="gene ID" value="ASIM_0001772801"/>
</dbReference>
<accession>A0A0M3K9T3</accession>
<evidence type="ECO:0000313" key="1">
    <source>
        <dbReference type="WBParaSite" id="ASIM_0001772801-mRNA-1"/>
    </source>
</evidence>